<evidence type="ECO:0000313" key="10">
    <source>
        <dbReference type="EMBL" id="KAD5317464.1"/>
    </source>
</evidence>
<keyword evidence="2" id="KW-0677">Repeat</keyword>
<evidence type="ECO:0000259" key="8">
    <source>
        <dbReference type="PROSITE" id="PS50090"/>
    </source>
</evidence>
<dbReference type="SUPFAM" id="SSF46689">
    <property type="entry name" value="Homeodomain-like"/>
    <property type="match status" value="2"/>
</dbReference>
<keyword evidence="3" id="KW-0805">Transcription regulation</keyword>
<organism evidence="11 12">
    <name type="scientific">Mikania micrantha</name>
    <name type="common">bitter vine</name>
    <dbReference type="NCBI Taxonomy" id="192012"/>
    <lineage>
        <taxon>Eukaryota</taxon>
        <taxon>Viridiplantae</taxon>
        <taxon>Streptophyta</taxon>
        <taxon>Embryophyta</taxon>
        <taxon>Tracheophyta</taxon>
        <taxon>Spermatophyta</taxon>
        <taxon>Magnoliopsida</taxon>
        <taxon>eudicotyledons</taxon>
        <taxon>Gunneridae</taxon>
        <taxon>Pentapetalae</taxon>
        <taxon>asterids</taxon>
        <taxon>campanulids</taxon>
        <taxon>Asterales</taxon>
        <taxon>Asteraceae</taxon>
        <taxon>Asteroideae</taxon>
        <taxon>Heliantheae alliance</taxon>
        <taxon>Eupatorieae</taxon>
        <taxon>Mikania</taxon>
    </lineage>
</organism>
<dbReference type="FunFam" id="1.10.10.60:FF:000010">
    <property type="entry name" value="Transcriptional activator Myb isoform A"/>
    <property type="match status" value="1"/>
</dbReference>
<feature type="domain" description="Myb-like" evidence="8">
    <location>
        <begin position="107"/>
        <end position="158"/>
    </location>
</feature>
<dbReference type="FunFam" id="1.10.10.60:FF:000016">
    <property type="entry name" value="Transcriptional activator Myb isoform A"/>
    <property type="match status" value="1"/>
</dbReference>
<evidence type="ECO:0000256" key="1">
    <source>
        <dbReference type="ARBA" id="ARBA00004123"/>
    </source>
</evidence>
<evidence type="ECO:0000256" key="2">
    <source>
        <dbReference type="ARBA" id="ARBA00022737"/>
    </source>
</evidence>
<evidence type="ECO:0000313" key="12">
    <source>
        <dbReference type="Proteomes" id="UP000326396"/>
    </source>
</evidence>
<dbReference type="PROSITE" id="PS51294">
    <property type="entry name" value="HTH_MYB"/>
    <property type="match status" value="3"/>
</dbReference>
<feature type="compositionally biased region" description="Low complexity" evidence="7">
    <location>
        <begin position="17"/>
        <end position="29"/>
    </location>
</feature>
<name>A0A5N6NUX4_9ASTR</name>
<keyword evidence="5" id="KW-0804">Transcription</keyword>
<keyword evidence="12" id="KW-1185">Reference proteome</keyword>
<evidence type="ECO:0000256" key="3">
    <source>
        <dbReference type="ARBA" id="ARBA00023015"/>
    </source>
</evidence>
<feature type="compositionally biased region" description="Polar residues" evidence="7">
    <location>
        <begin position="38"/>
        <end position="47"/>
    </location>
</feature>
<keyword evidence="6" id="KW-0539">Nucleus</keyword>
<dbReference type="CDD" id="cd00167">
    <property type="entry name" value="SANT"/>
    <property type="match status" value="3"/>
</dbReference>
<dbReference type="AlphaFoldDB" id="A0A5N6NUX4"/>
<keyword evidence="4" id="KW-0238">DNA-binding</keyword>
<dbReference type="PANTHER" id="PTHR45614">
    <property type="entry name" value="MYB PROTEIN-RELATED"/>
    <property type="match status" value="1"/>
</dbReference>
<dbReference type="GO" id="GO:0000981">
    <property type="term" value="F:DNA-binding transcription factor activity, RNA polymerase II-specific"/>
    <property type="evidence" value="ECO:0007669"/>
    <property type="project" value="TreeGrafter"/>
</dbReference>
<feature type="domain" description="HTH myb-type" evidence="9">
    <location>
        <begin position="107"/>
        <end position="162"/>
    </location>
</feature>
<dbReference type="Pfam" id="PF00249">
    <property type="entry name" value="Myb_DNA-binding"/>
    <property type="match status" value="3"/>
</dbReference>
<feature type="domain" description="HTH myb-type" evidence="9">
    <location>
        <begin position="60"/>
        <end position="106"/>
    </location>
</feature>
<dbReference type="PROSITE" id="PS50090">
    <property type="entry name" value="MYB_LIKE"/>
    <property type="match status" value="3"/>
</dbReference>
<evidence type="ECO:0000256" key="7">
    <source>
        <dbReference type="SAM" id="MobiDB-lite"/>
    </source>
</evidence>
<evidence type="ECO:0000313" key="11">
    <source>
        <dbReference type="EMBL" id="KAD5317497.1"/>
    </source>
</evidence>
<accession>A0A5N6NUX4</accession>
<dbReference type="SMART" id="SM00717">
    <property type="entry name" value="SANT"/>
    <property type="match status" value="3"/>
</dbReference>
<feature type="compositionally biased region" description="Basic residues" evidence="7">
    <location>
        <begin position="48"/>
        <end position="60"/>
    </location>
</feature>
<protein>
    <submittedName>
        <fullName evidence="11">Uncharacterized protein</fullName>
    </submittedName>
</protein>
<evidence type="ECO:0000259" key="9">
    <source>
        <dbReference type="PROSITE" id="PS51294"/>
    </source>
</evidence>
<dbReference type="PANTHER" id="PTHR45614:SF194">
    <property type="entry name" value="TRANSCRIPTION FACTOR MYB3R-3-RELATED"/>
    <property type="match status" value="1"/>
</dbReference>
<feature type="region of interest" description="Disordered" evidence="7">
    <location>
        <begin position="426"/>
        <end position="446"/>
    </location>
</feature>
<dbReference type="InterPro" id="IPR017930">
    <property type="entry name" value="Myb_dom"/>
</dbReference>
<reference evidence="11 12" key="1">
    <citation type="submission" date="2019-05" db="EMBL/GenBank/DDBJ databases">
        <title>Mikania micrantha, genome provides insights into the molecular mechanism of rapid growth.</title>
        <authorList>
            <person name="Liu B."/>
        </authorList>
    </citation>
    <scope>NUCLEOTIDE SEQUENCE [LARGE SCALE GENOMIC DNA]</scope>
    <source>
        <strain evidence="11">NLD-2019</strain>
        <tissue evidence="11">Leaf</tissue>
    </source>
</reference>
<evidence type="ECO:0000256" key="4">
    <source>
        <dbReference type="ARBA" id="ARBA00023125"/>
    </source>
</evidence>
<sequence length="512" mass="57031">MGKVELEEFFLENKKLAAASSSSVSEGSSGIVLPKSPRISSPTATSSPHRRKTGPIRRAKGGWTPEEDETLKNAVGLFKGKCWKKIAEYFPDRTEVQCLHRWQKVLNPELIKGPWTHEEDEKIVELVKRYGPTKWSHIAKSLPGRIGKQCRERWHNHLNPDIRRDAWTLPEELALMNAHSVHGNKWAEIAKALPGRTDNAIKNHWNSSLKKKLDFYTATGNLPILLKDDINGVKDISKTPSIKPIGSSVTTAQESPAAAEQRKVETVTTDDIECSTPSQDVDASSSFLSRGSTDSEPIGTKSHPSTFDLSRLSRNLIPKFDECSALHDDINQERFNATLLQSNIQTYGSLYYEPPQIGIYTPWNSCECKTPSFVMSPWCSPTTPYAHTPESILKIAAKSFPYTPSILRKRNYNSSFSLRKIRKGDEAKGTSNDLGQSESCDGGSCGGDDSVDGDVAEGGVAAVNKYNASPSYRLTYARKSKLKSVEKKLEFRFEEVIRKKEIQTEDLNVTVL</sequence>
<feature type="region of interest" description="Disordered" evidence="7">
    <location>
        <begin position="17"/>
        <end position="65"/>
    </location>
</feature>
<dbReference type="GO" id="GO:0000978">
    <property type="term" value="F:RNA polymerase II cis-regulatory region sequence-specific DNA binding"/>
    <property type="evidence" value="ECO:0007669"/>
    <property type="project" value="TreeGrafter"/>
</dbReference>
<dbReference type="Proteomes" id="UP000326396">
    <property type="component" value="Linkage Group LG17"/>
</dbReference>
<proteinExistence type="predicted"/>
<dbReference type="InterPro" id="IPR009057">
    <property type="entry name" value="Homeodomain-like_sf"/>
</dbReference>
<dbReference type="EMBL" id="SZYD01000009">
    <property type="protein sequence ID" value="KAD5317497.1"/>
    <property type="molecule type" value="Genomic_DNA"/>
</dbReference>
<dbReference type="GO" id="GO:0005634">
    <property type="term" value="C:nucleus"/>
    <property type="evidence" value="ECO:0007669"/>
    <property type="project" value="UniProtKB-SubCell"/>
</dbReference>
<feature type="domain" description="Myb-like" evidence="8">
    <location>
        <begin position="55"/>
        <end position="106"/>
    </location>
</feature>
<feature type="domain" description="HTH myb-type" evidence="9">
    <location>
        <begin position="163"/>
        <end position="213"/>
    </location>
</feature>
<dbReference type="InterPro" id="IPR050560">
    <property type="entry name" value="MYB_TF"/>
</dbReference>
<feature type="domain" description="Myb-like" evidence="8">
    <location>
        <begin position="159"/>
        <end position="209"/>
    </location>
</feature>
<dbReference type="FunFam" id="1.10.10.60:FF:000324">
    <property type="entry name" value="Transcription factor MYB3R-2"/>
    <property type="match status" value="1"/>
</dbReference>
<comment type="subcellular location">
    <subcellularLocation>
        <location evidence="1">Nucleus</location>
    </subcellularLocation>
</comment>
<evidence type="ECO:0000256" key="5">
    <source>
        <dbReference type="ARBA" id="ARBA00023163"/>
    </source>
</evidence>
<dbReference type="InterPro" id="IPR001005">
    <property type="entry name" value="SANT/Myb"/>
</dbReference>
<dbReference type="OrthoDB" id="2143914at2759"/>
<gene>
    <name evidence="10" type="ORF">E3N88_17410</name>
    <name evidence="11" type="ORF">E3N88_17443</name>
</gene>
<evidence type="ECO:0000256" key="6">
    <source>
        <dbReference type="ARBA" id="ARBA00023242"/>
    </source>
</evidence>
<feature type="compositionally biased region" description="Polar residues" evidence="7">
    <location>
        <begin position="275"/>
        <end position="295"/>
    </location>
</feature>
<dbReference type="Gene3D" id="1.10.10.60">
    <property type="entry name" value="Homeodomain-like"/>
    <property type="match status" value="3"/>
</dbReference>
<feature type="region of interest" description="Disordered" evidence="7">
    <location>
        <begin position="246"/>
        <end position="306"/>
    </location>
</feature>
<dbReference type="EMBL" id="SZYD01000009">
    <property type="protein sequence ID" value="KAD5317464.1"/>
    <property type="molecule type" value="Genomic_DNA"/>
</dbReference>
<comment type="caution">
    <text evidence="11">The sequence shown here is derived from an EMBL/GenBank/DDBJ whole genome shotgun (WGS) entry which is preliminary data.</text>
</comment>